<sequence>MSSNDIFQVVVGVDGSAQSLTALEWAVTEARLRRGQVRVVTGWQYPTAATGMDGLIWELESFERVAHQTQSEALKGVPTDDVHISGEVLQGPPASVLLEAAQDADLLVVGSRGRGGFTGLLLGSVSTQIVHHATCPVLIVRPGRETPAAK</sequence>
<proteinExistence type="inferred from homology"/>
<name>A0A076F0Y8_RHOOP</name>
<dbReference type="PANTHER" id="PTHR46553:SF3">
    <property type="entry name" value="ADENINE NUCLEOTIDE ALPHA HYDROLASES-LIKE SUPERFAMILY PROTEIN"/>
    <property type="match status" value="1"/>
</dbReference>
<dbReference type="SUPFAM" id="SSF52402">
    <property type="entry name" value="Adenine nucleotide alpha hydrolases-like"/>
    <property type="match status" value="1"/>
</dbReference>
<dbReference type="InterPro" id="IPR006016">
    <property type="entry name" value="UspA"/>
</dbReference>
<evidence type="ECO:0000313" key="3">
    <source>
        <dbReference type="EMBL" id="AII11308.1"/>
    </source>
</evidence>
<dbReference type="RefSeq" id="WP_128644131.1">
    <property type="nucleotide sequence ID" value="NZ_CP008950.1"/>
</dbReference>
<dbReference type="Gene3D" id="3.40.50.620">
    <property type="entry name" value="HUPs"/>
    <property type="match status" value="1"/>
</dbReference>
<dbReference type="PRINTS" id="PR01438">
    <property type="entry name" value="UNVRSLSTRESS"/>
</dbReference>
<gene>
    <name evidence="3" type="ORF">EP51_45630</name>
</gene>
<dbReference type="EMBL" id="CP008950">
    <property type="protein sequence ID" value="AII11308.1"/>
    <property type="molecule type" value="Genomic_DNA"/>
</dbReference>
<accession>A0A076F0Y8</accession>
<protein>
    <submittedName>
        <fullName evidence="3">Universal stress protein UspA</fullName>
    </submittedName>
</protein>
<dbReference type="Proteomes" id="UP000028488">
    <property type="component" value="Plasmid pPDG3"/>
</dbReference>
<organism evidence="3 4">
    <name type="scientific">Rhodococcus opacus</name>
    <name type="common">Nocardia opaca</name>
    <dbReference type="NCBI Taxonomy" id="37919"/>
    <lineage>
        <taxon>Bacteria</taxon>
        <taxon>Bacillati</taxon>
        <taxon>Actinomycetota</taxon>
        <taxon>Actinomycetes</taxon>
        <taxon>Mycobacteriales</taxon>
        <taxon>Nocardiaceae</taxon>
        <taxon>Rhodococcus</taxon>
    </lineage>
</organism>
<dbReference type="AlphaFoldDB" id="A0A076F0Y8"/>
<evidence type="ECO:0000259" key="2">
    <source>
        <dbReference type="Pfam" id="PF00582"/>
    </source>
</evidence>
<dbReference type="Pfam" id="PF00582">
    <property type="entry name" value="Usp"/>
    <property type="match status" value="1"/>
</dbReference>
<dbReference type="InterPro" id="IPR006015">
    <property type="entry name" value="Universal_stress_UspA"/>
</dbReference>
<dbReference type="InterPro" id="IPR014729">
    <property type="entry name" value="Rossmann-like_a/b/a_fold"/>
</dbReference>
<reference evidence="3 4" key="1">
    <citation type="submission" date="2014-07" db="EMBL/GenBank/DDBJ databases">
        <title>Genome Sequence of Rhodococcus opacus Strain R7, a Biodegrader of Mono- and Polycyclic Aromatic Hydrocarbons.</title>
        <authorList>
            <person name="Di Gennaro P."/>
            <person name="Zampolli J."/>
            <person name="Presti I."/>
            <person name="Cappelletti M."/>
            <person name="D'Ursi P."/>
            <person name="Orro A."/>
            <person name="Mezzelani A."/>
            <person name="Milanesi L."/>
        </authorList>
    </citation>
    <scope>NUCLEOTIDE SEQUENCE [LARGE SCALE GENOMIC DNA]</scope>
    <source>
        <strain evidence="3 4">R7</strain>
        <plasmid evidence="3">pPDG3</plasmid>
    </source>
</reference>
<feature type="domain" description="UspA" evidence="2">
    <location>
        <begin position="9"/>
        <end position="141"/>
    </location>
</feature>
<comment type="similarity">
    <text evidence="1">Belongs to the universal stress protein A family.</text>
</comment>
<evidence type="ECO:0000256" key="1">
    <source>
        <dbReference type="ARBA" id="ARBA00008791"/>
    </source>
</evidence>
<dbReference type="CDD" id="cd23659">
    <property type="entry name" value="USP_At3g01520-like"/>
    <property type="match status" value="1"/>
</dbReference>
<geneLocation type="plasmid" evidence="3 4">
    <name>pPDG3</name>
</geneLocation>
<keyword evidence="3" id="KW-0614">Plasmid</keyword>
<dbReference type="PANTHER" id="PTHR46553">
    <property type="entry name" value="ADENINE NUCLEOTIDE ALPHA HYDROLASES-LIKE SUPERFAMILY PROTEIN"/>
    <property type="match status" value="1"/>
</dbReference>
<evidence type="ECO:0000313" key="4">
    <source>
        <dbReference type="Proteomes" id="UP000028488"/>
    </source>
</evidence>